<comment type="caution">
    <text evidence="2">The sequence shown here is derived from an EMBL/GenBank/DDBJ whole genome shotgun (WGS) entry which is preliminary data.</text>
</comment>
<name>A0AAD2HSZ1_9AGAR</name>
<reference evidence="2" key="1">
    <citation type="submission" date="2023-11" db="EMBL/GenBank/DDBJ databases">
        <authorList>
            <person name="De Vega J J."/>
            <person name="De Vega J J."/>
        </authorList>
    </citation>
    <scope>NUCLEOTIDE SEQUENCE</scope>
</reference>
<dbReference type="AlphaFoldDB" id="A0AAD2HSZ1"/>
<evidence type="ECO:0000313" key="3">
    <source>
        <dbReference type="Proteomes" id="UP001295794"/>
    </source>
</evidence>
<feature type="compositionally biased region" description="Basic and acidic residues" evidence="1">
    <location>
        <begin position="581"/>
        <end position="594"/>
    </location>
</feature>
<gene>
    <name evidence="2" type="ORF">MYCIT1_LOCUS29603</name>
</gene>
<dbReference type="GO" id="GO:0005797">
    <property type="term" value="C:Golgi medial cisterna"/>
    <property type="evidence" value="ECO:0007669"/>
    <property type="project" value="TreeGrafter"/>
</dbReference>
<evidence type="ECO:0008006" key="4">
    <source>
        <dbReference type="Google" id="ProtNLM"/>
    </source>
</evidence>
<evidence type="ECO:0000313" key="2">
    <source>
        <dbReference type="EMBL" id="CAK5279542.1"/>
    </source>
</evidence>
<feature type="compositionally biased region" description="Basic and acidic residues" evidence="1">
    <location>
        <begin position="560"/>
        <end position="570"/>
    </location>
</feature>
<protein>
    <recommendedName>
        <fullName evidence="4">High-temperature-induced dauer-formation protein</fullName>
    </recommendedName>
</protein>
<dbReference type="Pfam" id="PF12722">
    <property type="entry name" value="Hid1"/>
    <property type="match status" value="1"/>
</dbReference>
<proteinExistence type="predicted"/>
<dbReference type="GO" id="GO:0000138">
    <property type="term" value="C:Golgi trans cisterna"/>
    <property type="evidence" value="ECO:0007669"/>
    <property type="project" value="TreeGrafter"/>
</dbReference>
<sequence length="711" mass="77938">MNTLMSDHTFPTSQNASVAALASSFMQAGTERNTTKEVLNCLRILGRVFPVIFDLEGEGSAFETEVLWTRGESVEDIVGTASETPQFVIDDEDDSDVETKDASPRPGSKPSKKQLPSLAEKLFTSLLDLLFCYGFTLPAKQPGDHHKFNHVIWEKGVGSTTDGGPNQAYDNNKIEVLRLLLVLLSRQIYVSPGSLLSKPSLYSLHAVQNLPRRDVLTVLCSLLNTAMNSPGVTPMTLGGMAGKLPYNHLVFKGDDLRSNLVGLCLQVLVVLLDFQSGSARDGSTSNDESLAAPTARTNAFRYFLMKLHRTQDFTFVLNGITGIFEEQMATMNMLLPGARKSIPYINETVLFFWKMIELNKKFRAFLLESEKGMDLVGYLLCYTLEIKDKPQQHGLCRALSYIVQTLSAEPSFGARLSRPVKAQLPAKWNAPGTAADFLINAIYAIVATTSGALNSLYPALVIALSNSAPYFQNLTVTASARLIQLFASFSNPMFLLSDEGHPRLLFFMLEVFNGVILHNLKANPNLIYGIISSHKTFEDLGTFTLSRGLREIRRMQLAKEEQARKIDAKGKRPMGSGENLQPHEEKAKLLRSESESTLPEGAPLESTLSLEDEGATSQEPEISTVLPAAQMSVPASPTSESAPLASEKARGKMKARRSHSLDVNGPLDRVAAAGVGRNGFVPTQEWVCSLIPRLNPSHDPPSDQVTSWQQG</sequence>
<dbReference type="PANTHER" id="PTHR21575:SF12">
    <property type="entry name" value="PROTEIN HID1"/>
    <property type="match status" value="1"/>
</dbReference>
<organism evidence="2 3">
    <name type="scientific">Mycena citricolor</name>
    <dbReference type="NCBI Taxonomy" id="2018698"/>
    <lineage>
        <taxon>Eukaryota</taxon>
        <taxon>Fungi</taxon>
        <taxon>Dikarya</taxon>
        <taxon>Basidiomycota</taxon>
        <taxon>Agaricomycotina</taxon>
        <taxon>Agaricomycetes</taxon>
        <taxon>Agaricomycetidae</taxon>
        <taxon>Agaricales</taxon>
        <taxon>Marasmiineae</taxon>
        <taxon>Mycenaceae</taxon>
        <taxon>Mycena</taxon>
    </lineage>
</organism>
<dbReference type="GO" id="GO:0016020">
    <property type="term" value="C:membrane"/>
    <property type="evidence" value="ECO:0007669"/>
    <property type="project" value="TreeGrafter"/>
</dbReference>
<dbReference type="PANTHER" id="PTHR21575">
    <property type="entry name" value="PROTEIN HID1"/>
    <property type="match status" value="1"/>
</dbReference>
<keyword evidence="3" id="KW-1185">Reference proteome</keyword>
<dbReference type="InterPro" id="IPR026705">
    <property type="entry name" value="Hid-1/Ecm30"/>
</dbReference>
<dbReference type="Proteomes" id="UP001295794">
    <property type="component" value="Unassembled WGS sequence"/>
</dbReference>
<evidence type="ECO:0000256" key="1">
    <source>
        <dbReference type="SAM" id="MobiDB-lite"/>
    </source>
</evidence>
<accession>A0AAD2HSZ1</accession>
<feature type="region of interest" description="Disordered" evidence="1">
    <location>
        <begin position="692"/>
        <end position="711"/>
    </location>
</feature>
<dbReference type="EMBL" id="CAVNYO010000436">
    <property type="protein sequence ID" value="CAK5279542.1"/>
    <property type="molecule type" value="Genomic_DNA"/>
</dbReference>
<feature type="region of interest" description="Disordered" evidence="1">
    <location>
        <begin position="560"/>
        <end position="620"/>
    </location>
</feature>
<feature type="region of interest" description="Disordered" evidence="1">
    <location>
        <begin position="81"/>
        <end position="114"/>
    </location>
</feature>